<proteinExistence type="predicted"/>
<evidence type="ECO:0000313" key="1">
    <source>
        <dbReference type="EMBL" id="GGL68043.1"/>
    </source>
</evidence>
<reference evidence="1" key="1">
    <citation type="journal article" date="2014" name="Int. J. Syst. Evol. Microbiol.">
        <title>Complete genome sequence of Corynebacterium casei LMG S-19264T (=DSM 44701T), isolated from a smear-ripened cheese.</title>
        <authorList>
            <consortium name="US DOE Joint Genome Institute (JGI-PGF)"/>
            <person name="Walter F."/>
            <person name="Albersmeier A."/>
            <person name="Kalinowski J."/>
            <person name="Ruckert C."/>
        </authorList>
    </citation>
    <scope>NUCLEOTIDE SEQUENCE</scope>
    <source>
        <strain evidence="1">JCM 19596</strain>
    </source>
</reference>
<reference evidence="1" key="2">
    <citation type="submission" date="2020-09" db="EMBL/GenBank/DDBJ databases">
        <authorList>
            <person name="Sun Q."/>
            <person name="Ohkuma M."/>
        </authorList>
    </citation>
    <scope>NUCLEOTIDE SEQUENCE</scope>
    <source>
        <strain evidence="1">JCM 19596</strain>
    </source>
</reference>
<dbReference type="AlphaFoldDB" id="A0A830FMQ8"/>
<evidence type="ECO:0008006" key="3">
    <source>
        <dbReference type="Google" id="ProtNLM"/>
    </source>
</evidence>
<gene>
    <name evidence="1" type="ORF">GCM10009039_27560</name>
</gene>
<protein>
    <recommendedName>
        <fullName evidence="3">Universal stress protein</fullName>
    </recommendedName>
</protein>
<dbReference type="Gene3D" id="3.40.50.620">
    <property type="entry name" value="HUPs"/>
    <property type="match status" value="1"/>
</dbReference>
<keyword evidence="2" id="KW-1185">Reference proteome</keyword>
<dbReference type="RefSeq" id="WP_188979934.1">
    <property type="nucleotide sequence ID" value="NZ_BMPG01000004.1"/>
</dbReference>
<dbReference type="OrthoDB" id="193961at2157"/>
<evidence type="ECO:0000313" key="2">
    <source>
        <dbReference type="Proteomes" id="UP000607197"/>
    </source>
</evidence>
<accession>A0A830FMQ8</accession>
<dbReference type="InterPro" id="IPR014729">
    <property type="entry name" value="Rossmann-like_a/b/a_fold"/>
</dbReference>
<sequence length="174" mass="19398">MPFVVPFDGSPLSEAALVNARIHEVGFENLPRELQTFAQREDPPKVTAVSVIPERASYARKKGWIGEDEEFDHRVVVERLHEQVTDIAPNASFDYERTGTSAAGTIGQKLRRKARSLGASTVFVGSENAGRIATPMMSVGARVSTEQEYNVVLVRKPLPEDVNPRLKSDFYRRD</sequence>
<name>A0A830FMQ8_9EURY</name>
<dbReference type="EMBL" id="BMPG01000004">
    <property type="protein sequence ID" value="GGL68043.1"/>
    <property type="molecule type" value="Genomic_DNA"/>
</dbReference>
<organism evidence="1 2">
    <name type="scientific">Halocalculus aciditolerans</name>
    <dbReference type="NCBI Taxonomy" id="1383812"/>
    <lineage>
        <taxon>Archaea</taxon>
        <taxon>Methanobacteriati</taxon>
        <taxon>Methanobacteriota</taxon>
        <taxon>Stenosarchaea group</taxon>
        <taxon>Halobacteria</taxon>
        <taxon>Halobacteriales</taxon>
        <taxon>Halobacteriaceae</taxon>
        <taxon>Halocalculus</taxon>
    </lineage>
</organism>
<dbReference type="Proteomes" id="UP000607197">
    <property type="component" value="Unassembled WGS sequence"/>
</dbReference>
<comment type="caution">
    <text evidence="1">The sequence shown here is derived from an EMBL/GenBank/DDBJ whole genome shotgun (WGS) entry which is preliminary data.</text>
</comment>